<keyword evidence="3" id="KW-0732">Signal</keyword>
<sequence>MNKSIFRARLFVLALGTIFSAALTQAAERNWSFIYNAAGLIESSNGPRTDVNDTTHYEYDSKGKLARVINALGHITEFSDYDYFGNPQTIVDPNGVATTLNYSSQGWVTSVDTSNGVTRFEYNAVGDIIKTIQGDNSWLTYTWDDARRLIRITNSLEEKIEFDLDPMGNRTAIRLSDSEGNLTKLHRMVYDELGRLLKSVGAAGQISSTRYDLNDNPTSSTNQNNYIHTGSYDSLDRFVKNTDPLSGITRFEYDAQDNLTQVTDPREVKTRYQYDGLGNLTMIDSPDSGTSTYKYDTAGNIIQKTDARGVITSFTYDALNRLTDRRYPAKPELDTRFHYDSIITGNKGVGRLTAVEDTNGTQNYVYDAQGNLTAKLHAPQENKANRLDNVGYGYDAANRLNRIDYPTGFSVVYLRDSTGQVNQVQIRRDTEETATLVSDITYLPFGPLKSLTWNNGTTLRRTYDLDYQLTAQSVAGWSTTFTYDAIGSITKVKDGSLGELSYSYDALDRLTEEANVTRKQAFTYDAVGNRTKKILSTLVEGNVQNSAVTTYEYGASNNRLIKIDEHLMATDDVGNLIKDHSDRQLSYDEQNRLSTVEIDGVILAQFHYNALGQRTQKITPQGVTTFLYGLGGELLGESLFDTHGTKLTSQFYIWLEGLPLGGVSVNYDKTGLLSNSTLFYLHSDHLNTPRIATNTEQDVVWQWESDAFGIGKAGGELTVNLRFPGQYYDIESGLYYNYRRDYEPETGRYIQSDPIGLNGGLNTYSYANGNPLKYIDPTGQNALLIAGIEVGAAGGTVLCPGVGTAIGGAIGAGVGAGLSWYLGTNLFNESGTDAEKKKPVAGLSGKDGAKDIPSWAKGERPLKGESGKDFADRLLGAKYGKNDYDKGPASEHNKIRKWGDRAFE</sequence>
<dbReference type="InterPro" id="IPR031325">
    <property type="entry name" value="RHS_repeat"/>
</dbReference>
<name>A0A2S3VMB6_9PSED</name>
<evidence type="ECO:0000256" key="3">
    <source>
        <dbReference type="SAM" id="SignalP"/>
    </source>
</evidence>
<dbReference type="InterPro" id="IPR006530">
    <property type="entry name" value="YD"/>
</dbReference>
<keyword evidence="6" id="KW-1185">Reference proteome</keyword>
<protein>
    <submittedName>
        <fullName evidence="5">Sugar-binding protein</fullName>
    </submittedName>
</protein>
<evidence type="ECO:0000256" key="1">
    <source>
        <dbReference type="ARBA" id="ARBA00022737"/>
    </source>
</evidence>
<dbReference type="Proteomes" id="UP000237440">
    <property type="component" value="Unassembled WGS sequence"/>
</dbReference>
<keyword evidence="1" id="KW-0677">Repeat</keyword>
<dbReference type="Pfam" id="PF25023">
    <property type="entry name" value="TEN_YD-shell"/>
    <property type="match status" value="3"/>
</dbReference>
<reference evidence="6" key="1">
    <citation type="submission" date="2017-02" db="EMBL/GenBank/DDBJ databases">
        <authorList>
            <person name="Furmanczyk E.M."/>
        </authorList>
    </citation>
    <scope>NUCLEOTIDE SEQUENCE [LARGE SCALE GENOMIC DNA]</scope>
    <source>
        <strain evidence="6">AP3_22</strain>
    </source>
</reference>
<proteinExistence type="predicted"/>
<evidence type="ECO:0000259" key="4">
    <source>
        <dbReference type="Pfam" id="PF25023"/>
    </source>
</evidence>
<evidence type="ECO:0000313" key="6">
    <source>
        <dbReference type="Proteomes" id="UP000237440"/>
    </source>
</evidence>
<dbReference type="InterPro" id="IPR022385">
    <property type="entry name" value="Rhs_assc_core"/>
</dbReference>
<feature type="domain" description="Teneurin-like YD-shell" evidence="4">
    <location>
        <begin position="467"/>
        <end position="753"/>
    </location>
</feature>
<dbReference type="Pfam" id="PF05593">
    <property type="entry name" value="RHS_repeat"/>
    <property type="match status" value="1"/>
</dbReference>
<comment type="caution">
    <text evidence="5">The sequence shown here is derived from an EMBL/GenBank/DDBJ whole genome shotgun (WGS) entry which is preliminary data.</text>
</comment>
<dbReference type="PANTHER" id="PTHR32305">
    <property type="match status" value="1"/>
</dbReference>
<feature type="signal peptide" evidence="3">
    <location>
        <begin position="1"/>
        <end position="26"/>
    </location>
</feature>
<dbReference type="RefSeq" id="WP_103395987.1">
    <property type="nucleotide sequence ID" value="NZ_MUJK01000005.1"/>
</dbReference>
<gene>
    <name evidence="5" type="ORF">B0D71_17825</name>
</gene>
<feature type="domain" description="Teneurin-like YD-shell" evidence="4">
    <location>
        <begin position="35"/>
        <end position="170"/>
    </location>
</feature>
<dbReference type="InterPro" id="IPR050708">
    <property type="entry name" value="T6SS_VgrG/RHS"/>
</dbReference>
<dbReference type="NCBIfam" id="TIGR03696">
    <property type="entry name" value="Rhs_assc_core"/>
    <property type="match status" value="1"/>
</dbReference>
<dbReference type="OrthoDB" id="9816400at2"/>
<evidence type="ECO:0000256" key="2">
    <source>
        <dbReference type="SAM" id="MobiDB-lite"/>
    </source>
</evidence>
<dbReference type="PANTHER" id="PTHR32305:SF15">
    <property type="entry name" value="PROTEIN RHSA-RELATED"/>
    <property type="match status" value="1"/>
</dbReference>
<dbReference type="NCBIfam" id="TIGR01643">
    <property type="entry name" value="YD_repeat_2x"/>
    <property type="match status" value="6"/>
</dbReference>
<dbReference type="Gene3D" id="2.180.10.10">
    <property type="entry name" value="RHS repeat-associated core"/>
    <property type="match status" value="2"/>
</dbReference>
<feature type="region of interest" description="Disordered" evidence="2">
    <location>
        <begin position="832"/>
        <end position="904"/>
    </location>
</feature>
<feature type="domain" description="Teneurin-like YD-shell" evidence="4">
    <location>
        <begin position="188"/>
        <end position="319"/>
    </location>
</feature>
<feature type="compositionally biased region" description="Basic and acidic residues" evidence="2">
    <location>
        <begin position="857"/>
        <end position="872"/>
    </location>
</feature>
<evidence type="ECO:0000313" key="5">
    <source>
        <dbReference type="EMBL" id="POF41096.1"/>
    </source>
</evidence>
<accession>A0A2S3VMB6</accession>
<feature type="compositionally biased region" description="Basic and acidic residues" evidence="2">
    <location>
        <begin position="880"/>
        <end position="904"/>
    </location>
</feature>
<organism evidence="5 6">
    <name type="scientific">Pseudomonas laurylsulfativorans</name>
    <dbReference type="NCBI Taxonomy" id="1943631"/>
    <lineage>
        <taxon>Bacteria</taxon>
        <taxon>Pseudomonadati</taxon>
        <taxon>Pseudomonadota</taxon>
        <taxon>Gammaproteobacteria</taxon>
        <taxon>Pseudomonadales</taxon>
        <taxon>Pseudomonadaceae</taxon>
        <taxon>Pseudomonas</taxon>
    </lineage>
</organism>
<dbReference type="InterPro" id="IPR056823">
    <property type="entry name" value="TEN-like_YD-shell"/>
</dbReference>
<dbReference type="EMBL" id="MUJK01000005">
    <property type="protein sequence ID" value="POF41096.1"/>
    <property type="molecule type" value="Genomic_DNA"/>
</dbReference>
<feature type="chain" id="PRO_5015595816" evidence="3">
    <location>
        <begin position="27"/>
        <end position="904"/>
    </location>
</feature>
<dbReference type="AlphaFoldDB" id="A0A2S3VMB6"/>